<dbReference type="OrthoDB" id="60984at2759"/>
<dbReference type="Proteomes" id="UP000239757">
    <property type="component" value="Unassembled WGS sequence"/>
</dbReference>
<name>A0A2P5WYA4_GOSBA</name>
<evidence type="ECO:0000256" key="2">
    <source>
        <dbReference type="ARBA" id="ARBA00013019"/>
    </source>
</evidence>
<dbReference type="PANTHER" id="PTHR23429:SF0">
    <property type="entry name" value="GLUCOSE-6-PHOSPHATE 1-DEHYDROGENASE"/>
    <property type="match status" value="1"/>
</dbReference>
<dbReference type="GO" id="GO:0004345">
    <property type="term" value="F:glucose-6-phosphate dehydrogenase activity"/>
    <property type="evidence" value="ECO:0007669"/>
    <property type="project" value="UniProtKB-EC"/>
</dbReference>
<comment type="pathway">
    <text evidence="1">Carbohydrate degradation.</text>
</comment>
<gene>
    <name evidence="7" type="ORF">GOBAR_AA24594</name>
</gene>
<evidence type="ECO:0000256" key="3">
    <source>
        <dbReference type="ARBA" id="ARBA00022857"/>
    </source>
</evidence>
<dbReference type="InterPro" id="IPR022675">
    <property type="entry name" value="G6P_DH_C"/>
</dbReference>
<dbReference type="GO" id="GO:0050661">
    <property type="term" value="F:NADP binding"/>
    <property type="evidence" value="ECO:0007669"/>
    <property type="project" value="InterPro"/>
</dbReference>
<evidence type="ECO:0000256" key="1">
    <source>
        <dbReference type="ARBA" id="ARBA00004921"/>
    </source>
</evidence>
<dbReference type="GO" id="GO:0009051">
    <property type="term" value="P:pentose-phosphate shunt, oxidative branch"/>
    <property type="evidence" value="ECO:0007669"/>
    <property type="project" value="TreeGrafter"/>
</dbReference>
<evidence type="ECO:0000313" key="7">
    <source>
        <dbReference type="EMBL" id="PPR96076.1"/>
    </source>
</evidence>
<sequence>MDLPLVIQDPRRSAAVTVPDHSNTPTFATVILRIHNERWEGRESIEERQIYMFNLRMFLVKQPGLEMSAVQSELDLSVMRLGVGSSHRIRGDQQHFVRRDELKAAWKIFTPLLHRIDNGEMKLTPYQRGSLVLQKQMSFRLKPVMFKHMDTFGPFHLIETCYNLVFHHHSHISEVLVCNTSNKNAAM</sequence>
<dbReference type="EC" id="1.1.1.49" evidence="2"/>
<dbReference type="EMBL" id="KZ666127">
    <property type="protein sequence ID" value="PPR96076.1"/>
    <property type="molecule type" value="Genomic_DNA"/>
</dbReference>
<dbReference type="SUPFAM" id="SSF55347">
    <property type="entry name" value="Glyceraldehyde-3-phosphate dehydrogenase-like, C-terminal domain"/>
    <property type="match status" value="1"/>
</dbReference>
<dbReference type="GO" id="GO:0005829">
    <property type="term" value="C:cytosol"/>
    <property type="evidence" value="ECO:0007669"/>
    <property type="project" value="TreeGrafter"/>
</dbReference>
<proteinExistence type="predicted"/>
<dbReference type="GO" id="GO:0006006">
    <property type="term" value="P:glucose metabolic process"/>
    <property type="evidence" value="ECO:0007669"/>
    <property type="project" value="InterPro"/>
</dbReference>
<dbReference type="PANTHER" id="PTHR23429">
    <property type="entry name" value="GLUCOSE-6-PHOSPHATE 1-DEHYDROGENASE G6PD"/>
    <property type="match status" value="1"/>
</dbReference>
<evidence type="ECO:0000256" key="4">
    <source>
        <dbReference type="ARBA" id="ARBA00023002"/>
    </source>
</evidence>
<evidence type="ECO:0000256" key="5">
    <source>
        <dbReference type="ARBA" id="ARBA00023277"/>
    </source>
</evidence>
<feature type="domain" description="Glucose-6-phosphate dehydrogenase C-terminal" evidence="6">
    <location>
        <begin position="60"/>
        <end position="130"/>
    </location>
</feature>
<protein>
    <recommendedName>
        <fullName evidence="2">glucose-6-phosphate dehydrogenase (NADP(+))</fullName>
        <ecNumber evidence="2">1.1.1.49</ecNumber>
    </recommendedName>
</protein>
<evidence type="ECO:0000313" key="8">
    <source>
        <dbReference type="Proteomes" id="UP000239757"/>
    </source>
</evidence>
<dbReference type="InterPro" id="IPR001282">
    <property type="entry name" value="G6P_DH"/>
</dbReference>
<dbReference type="AlphaFoldDB" id="A0A2P5WYA4"/>
<keyword evidence="5" id="KW-0119">Carbohydrate metabolism</keyword>
<keyword evidence="3" id="KW-0521">NADP</keyword>
<accession>A0A2P5WYA4</accession>
<organism evidence="7 8">
    <name type="scientific">Gossypium barbadense</name>
    <name type="common">Sea Island cotton</name>
    <name type="synonym">Hibiscus barbadensis</name>
    <dbReference type="NCBI Taxonomy" id="3634"/>
    <lineage>
        <taxon>Eukaryota</taxon>
        <taxon>Viridiplantae</taxon>
        <taxon>Streptophyta</taxon>
        <taxon>Embryophyta</taxon>
        <taxon>Tracheophyta</taxon>
        <taxon>Spermatophyta</taxon>
        <taxon>Magnoliopsida</taxon>
        <taxon>eudicotyledons</taxon>
        <taxon>Gunneridae</taxon>
        <taxon>Pentapetalae</taxon>
        <taxon>rosids</taxon>
        <taxon>malvids</taxon>
        <taxon>Malvales</taxon>
        <taxon>Malvaceae</taxon>
        <taxon>Malvoideae</taxon>
        <taxon>Gossypium</taxon>
    </lineage>
</organism>
<evidence type="ECO:0000259" key="6">
    <source>
        <dbReference type="Pfam" id="PF02781"/>
    </source>
</evidence>
<dbReference type="Pfam" id="PF02781">
    <property type="entry name" value="G6PD_C"/>
    <property type="match status" value="1"/>
</dbReference>
<reference evidence="7 8" key="1">
    <citation type="submission" date="2015-01" db="EMBL/GenBank/DDBJ databases">
        <title>Genome of allotetraploid Gossypium barbadense reveals genomic plasticity and fiber elongation in cotton evolution.</title>
        <authorList>
            <person name="Chen X."/>
            <person name="Liu X."/>
            <person name="Zhao B."/>
            <person name="Zheng H."/>
            <person name="Hu Y."/>
            <person name="Lu G."/>
            <person name="Yang C."/>
            <person name="Chen J."/>
            <person name="Shan C."/>
            <person name="Zhang L."/>
            <person name="Zhou Y."/>
            <person name="Wang L."/>
            <person name="Guo W."/>
            <person name="Bai Y."/>
            <person name="Ruan J."/>
            <person name="Shangguan X."/>
            <person name="Mao Y."/>
            <person name="Jiang J."/>
            <person name="Zhu Y."/>
            <person name="Lei J."/>
            <person name="Kang H."/>
            <person name="Chen S."/>
            <person name="He X."/>
            <person name="Wang R."/>
            <person name="Wang Y."/>
            <person name="Chen J."/>
            <person name="Wang L."/>
            <person name="Yu S."/>
            <person name="Wang B."/>
            <person name="Wei J."/>
            <person name="Song S."/>
            <person name="Lu X."/>
            <person name="Gao Z."/>
            <person name="Gu W."/>
            <person name="Deng X."/>
            <person name="Ma D."/>
            <person name="Wang S."/>
            <person name="Liang W."/>
            <person name="Fang L."/>
            <person name="Cai C."/>
            <person name="Zhu X."/>
            <person name="Zhou B."/>
            <person name="Zhang Y."/>
            <person name="Chen Z."/>
            <person name="Xu S."/>
            <person name="Zhu R."/>
            <person name="Wang S."/>
            <person name="Zhang T."/>
            <person name="Zhao G."/>
        </authorList>
    </citation>
    <scope>NUCLEOTIDE SEQUENCE [LARGE SCALE GENOMIC DNA]</scope>
    <source>
        <strain evidence="8">cv. Xinhai21</strain>
        <tissue evidence="7">Leaf</tissue>
    </source>
</reference>
<dbReference type="Gene3D" id="3.30.360.10">
    <property type="entry name" value="Dihydrodipicolinate Reductase, domain 2"/>
    <property type="match status" value="1"/>
</dbReference>
<keyword evidence="4" id="KW-0560">Oxidoreductase</keyword>